<evidence type="ECO:0008006" key="5">
    <source>
        <dbReference type="Google" id="ProtNLM"/>
    </source>
</evidence>
<feature type="compositionally biased region" description="Basic residues" evidence="1">
    <location>
        <begin position="1"/>
        <end position="11"/>
    </location>
</feature>
<comment type="caution">
    <text evidence="3">The sequence shown here is derived from an EMBL/GenBank/DDBJ whole genome shotgun (WGS) entry which is preliminary data.</text>
</comment>
<keyword evidence="2" id="KW-1133">Transmembrane helix</keyword>
<evidence type="ECO:0000256" key="2">
    <source>
        <dbReference type="SAM" id="Phobius"/>
    </source>
</evidence>
<sequence length="309" mass="34243">MMALRAIKKHQRSAERSSALTETTPKKRKSIFRFVLTSGVVLGVSSFVVGLQGMLYRSAYLSAFGVDAGQFPVEGGRLTLLVAFGWLEASMVVLEEMGAACLRLARESGWVLVTVVLTMLAFPLIIGWIRRLGSKTHVKSWWRPKWINQWKRGGDMSQWPWQQRIIMAVVLWFASITLLPSILVVGAASVLLFVIFSGFPFESVGTRKALEFCDSDPSKLALVSYRLPEESPLGQWGVLIECSADYCALINNKSVEVIRAEHVARILPGATSDRHRYGAPDPTPRFCPDTFYKAGSTEGGEEAIRETNG</sequence>
<dbReference type="RefSeq" id="WP_260365007.1">
    <property type="nucleotide sequence ID" value="NZ_JBBYHY010000001.1"/>
</dbReference>
<evidence type="ECO:0000313" key="3">
    <source>
        <dbReference type="EMBL" id="MEL3952305.1"/>
    </source>
</evidence>
<dbReference type="EMBL" id="JBBYHY010000001">
    <property type="protein sequence ID" value="MEL3952305.1"/>
    <property type="molecule type" value="Genomic_DNA"/>
</dbReference>
<feature type="transmembrane region" description="Helical" evidence="2">
    <location>
        <begin position="165"/>
        <end position="198"/>
    </location>
</feature>
<feature type="region of interest" description="Disordered" evidence="1">
    <location>
        <begin position="1"/>
        <end position="22"/>
    </location>
</feature>
<gene>
    <name evidence="3" type="ORF">AAE039_01845</name>
</gene>
<keyword evidence="2" id="KW-0472">Membrane</keyword>
<accession>A0ABU9JKD1</accession>
<protein>
    <recommendedName>
        <fullName evidence="5">Transmembrane protein</fullName>
    </recommendedName>
</protein>
<evidence type="ECO:0000313" key="4">
    <source>
        <dbReference type="Proteomes" id="UP001455088"/>
    </source>
</evidence>
<name>A0ABU9JKD1_9GAMM</name>
<organism evidence="3 4">
    <name type="scientific">Stenotrophomonas bentonitica</name>
    <dbReference type="NCBI Taxonomy" id="1450134"/>
    <lineage>
        <taxon>Bacteria</taxon>
        <taxon>Pseudomonadati</taxon>
        <taxon>Pseudomonadota</taxon>
        <taxon>Gammaproteobacteria</taxon>
        <taxon>Lysobacterales</taxon>
        <taxon>Lysobacteraceae</taxon>
        <taxon>Stenotrophomonas</taxon>
    </lineage>
</organism>
<proteinExistence type="predicted"/>
<reference evidence="3 4" key="1">
    <citation type="submission" date="2024-04" db="EMBL/GenBank/DDBJ databases">
        <title>Bacterial endophytes with biocontrol capabilities against important plant pathogens.</title>
        <authorList>
            <person name="Alayande K.A."/>
        </authorList>
    </citation>
    <scope>NUCLEOTIDE SEQUENCE [LARGE SCALE GENOMIC DNA]</scope>
    <source>
        <strain evidence="3 4">KV22</strain>
    </source>
</reference>
<feature type="transmembrane region" description="Helical" evidence="2">
    <location>
        <begin position="109"/>
        <end position="129"/>
    </location>
</feature>
<keyword evidence="2" id="KW-0812">Transmembrane</keyword>
<dbReference type="Proteomes" id="UP001455088">
    <property type="component" value="Unassembled WGS sequence"/>
</dbReference>
<keyword evidence="4" id="KW-1185">Reference proteome</keyword>
<feature type="transmembrane region" description="Helical" evidence="2">
    <location>
        <begin position="34"/>
        <end position="56"/>
    </location>
</feature>
<evidence type="ECO:0000256" key="1">
    <source>
        <dbReference type="SAM" id="MobiDB-lite"/>
    </source>
</evidence>